<reference evidence="1 2" key="1">
    <citation type="submission" date="2024-04" db="EMBL/GenBank/DDBJ databases">
        <title>Tritrichomonas musculus Genome.</title>
        <authorList>
            <person name="Alves-Ferreira E."/>
            <person name="Grigg M."/>
            <person name="Lorenzi H."/>
            <person name="Galac M."/>
        </authorList>
    </citation>
    <scope>NUCLEOTIDE SEQUENCE [LARGE SCALE GENOMIC DNA]</scope>
    <source>
        <strain evidence="1 2">EAF2021</strain>
    </source>
</reference>
<organism evidence="1 2">
    <name type="scientific">Tritrichomonas musculus</name>
    <dbReference type="NCBI Taxonomy" id="1915356"/>
    <lineage>
        <taxon>Eukaryota</taxon>
        <taxon>Metamonada</taxon>
        <taxon>Parabasalia</taxon>
        <taxon>Tritrichomonadida</taxon>
        <taxon>Tritrichomonadidae</taxon>
        <taxon>Tritrichomonas</taxon>
    </lineage>
</organism>
<dbReference type="Proteomes" id="UP001470230">
    <property type="component" value="Unassembled WGS sequence"/>
</dbReference>
<dbReference type="SUPFAM" id="SSF52047">
    <property type="entry name" value="RNI-like"/>
    <property type="match status" value="1"/>
</dbReference>
<dbReference type="InterPro" id="IPR032675">
    <property type="entry name" value="LRR_dom_sf"/>
</dbReference>
<evidence type="ECO:0000313" key="1">
    <source>
        <dbReference type="EMBL" id="KAK8883262.1"/>
    </source>
</evidence>
<dbReference type="EMBL" id="JAPFFF010000009">
    <property type="protein sequence ID" value="KAK8883262.1"/>
    <property type="molecule type" value="Genomic_DNA"/>
</dbReference>
<keyword evidence="2" id="KW-1185">Reference proteome</keyword>
<dbReference type="InterPro" id="IPR051279">
    <property type="entry name" value="PP1-Reg/Actin-Interact_Protein"/>
</dbReference>
<sequence length="888" mass="103599">MLQEAKRIISKSFNSIEEFCESKHLPITYSVECEIMNDLGQMEHTTFVISRYRIFLFPQRMFSSQADNYKEFSILSIQSFFLGGPNLYHLILKNGDFLLINTSENVEPLIKTIIGLIEPINYHSKKPFIIQIGGFKKDYIMKSLKYRPELQSNIRYEAICSIYRQQSNSYLTKKFTKFEKTQRTFISFTQEAEPIVHPCVLSFPLITETNLSFIQFKRLCPNMVCSVVSHIMKYSEHLTTVIFEDYPDLKVEQLNFLNLKNPSVVSWHFRNCFFKSHDNLIRLFRHFSLYQGDIQTLQLDRIYIDTKIATEIDYRLDTSHCFKSLEILSLINLDISEVEVHSIFQMFLKRIQSLQSILYFSFTSQWSTLIQLDDSFKLNSSTLQSLVVQGMNLINTPVFTIPQNMTNLEFKECYISPAGLCNIVKSISLFKNDICLNIRDFIMEKSDWSQFEEMFSKLPPLTNLLELDWSGNPIPETFVNDFIRVFLNLEKIRFLAISRVFKTNELSRFSEIIGHLSSSRIWGLEIEGLESDENYQYGDAILVLILQLGKIASLEHLNINNHFFTEETFDLLSMSIKNEMKMIHEIMMDGTKISTPEKLFTCYLNMLDMIQPREVYRPVKDFQRLIFSDNMSDGNNRSILSLSSPSHTLSTYPSQPCLSALSTYPLVLLEESEKMIEFRSAMMQTRKPSTKLMRSSFYHFSSELNPGFSDYMKFCSPTIDLNIAEDPLNLTPYDVIVPRSLHDINGSPFYYPFGTYQAFLIDSPFKNSKQARKLPPFKIPSELAKYKKFKPHIDVYYVDDLYLIQPDQVMNVYEKLVAPKFLKTIENIEKIMEIFKQNGDQDSETFEFEKDFKKPPLFVSKAAIDFMKHSCLMLQNGVNQSDKEDTKK</sequence>
<dbReference type="PANTHER" id="PTHR24112">
    <property type="entry name" value="LEUCINE-RICH REPEAT, ISOFORM F-RELATED"/>
    <property type="match status" value="1"/>
</dbReference>
<proteinExistence type="predicted"/>
<dbReference type="Gene3D" id="3.80.10.10">
    <property type="entry name" value="Ribonuclease Inhibitor"/>
    <property type="match status" value="1"/>
</dbReference>
<name>A0ABR2JYC9_9EUKA</name>
<evidence type="ECO:0008006" key="3">
    <source>
        <dbReference type="Google" id="ProtNLM"/>
    </source>
</evidence>
<comment type="caution">
    <text evidence="1">The sequence shown here is derived from an EMBL/GenBank/DDBJ whole genome shotgun (WGS) entry which is preliminary data.</text>
</comment>
<protein>
    <recommendedName>
        <fullName evidence="3">Leucine Rich Repeat family protein</fullName>
    </recommendedName>
</protein>
<accession>A0ABR2JYC9</accession>
<dbReference type="PANTHER" id="PTHR24112:SF64">
    <property type="entry name" value="CHROMOSOME UNDETERMINED SCAFFOLD_46, WHOLE GENOME SHOTGUN SEQUENCE"/>
    <property type="match status" value="1"/>
</dbReference>
<evidence type="ECO:0000313" key="2">
    <source>
        <dbReference type="Proteomes" id="UP001470230"/>
    </source>
</evidence>
<gene>
    <name evidence="1" type="ORF">M9Y10_045913</name>
</gene>